<evidence type="ECO:0000256" key="1">
    <source>
        <dbReference type="SAM" id="MobiDB-lite"/>
    </source>
</evidence>
<gene>
    <name evidence="2" type="ORF">G5714_004462</name>
</gene>
<protein>
    <submittedName>
        <fullName evidence="2">Uncharacterized protein</fullName>
    </submittedName>
</protein>
<feature type="compositionally biased region" description="Polar residues" evidence="1">
    <location>
        <begin position="62"/>
        <end position="74"/>
    </location>
</feature>
<evidence type="ECO:0000313" key="3">
    <source>
        <dbReference type="Proteomes" id="UP000579812"/>
    </source>
</evidence>
<evidence type="ECO:0000313" key="2">
    <source>
        <dbReference type="EMBL" id="KAF4114239.1"/>
    </source>
</evidence>
<accession>A0A7J6D4Q9</accession>
<dbReference type="EMBL" id="JAAMOB010000004">
    <property type="protein sequence ID" value="KAF4114239.1"/>
    <property type="molecule type" value="Genomic_DNA"/>
</dbReference>
<dbReference type="Proteomes" id="UP000579812">
    <property type="component" value="Unassembled WGS sequence"/>
</dbReference>
<proteinExistence type="predicted"/>
<keyword evidence="3" id="KW-1185">Reference proteome</keyword>
<organism evidence="2 3">
    <name type="scientific">Onychostoma macrolepis</name>
    <dbReference type="NCBI Taxonomy" id="369639"/>
    <lineage>
        <taxon>Eukaryota</taxon>
        <taxon>Metazoa</taxon>
        <taxon>Chordata</taxon>
        <taxon>Craniata</taxon>
        <taxon>Vertebrata</taxon>
        <taxon>Euteleostomi</taxon>
        <taxon>Actinopterygii</taxon>
        <taxon>Neopterygii</taxon>
        <taxon>Teleostei</taxon>
        <taxon>Ostariophysi</taxon>
        <taxon>Cypriniformes</taxon>
        <taxon>Cyprinidae</taxon>
        <taxon>Acrossocheilinae</taxon>
        <taxon>Onychostoma</taxon>
    </lineage>
</organism>
<comment type="caution">
    <text evidence="2">The sequence shown here is derived from an EMBL/GenBank/DDBJ whole genome shotgun (WGS) entry which is preliminary data.</text>
</comment>
<reference evidence="2 3" key="1">
    <citation type="submission" date="2020-04" db="EMBL/GenBank/DDBJ databases">
        <title>Chromosome-level genome assembly of a cyprinid fish Onychostoma macrolepis by integration of Nanopore Sequencing, Bionano and Hi-C technology.</title>
        <authorList>
            <person name="Wang D."/>
        </authorList>
    </citation>
    <scope>NUCLEOTIDE SEQUENCE [LARGE SCALE GENOMIC DNA]</scope>
    <source>
        <strain evidence="2">SWU-2019</strain>
        <tissue evidence="2">Muscle</tissue>
    </source>
</reference>
<name>A0A7J6D4Q9_9TELE</name>
<feature type="region of interest" description="Disordered" evidence="1">
    <location>
        <begin position="1"/>
        <end position="92"/>
    </location>
</feature>
<sequence length="191" mass="21112">MLQSSLLNFFSKKPRLDGQLDTRPNPSPDEDVSPSPGPASTGATSLVQLAEEKTAQSEDTEMASTSELKPTNLSAVDEPPCQPKLRDFPVTQTVSGKRRNFSAKWYDRQLMELNNRFQSDSYEIKKAAASLLPRSDAFGQMEILQSSSQSVSSEGQDALEDIEDASEDTGDGGYICPPWNLRYRLYPTDLL</sequence>
<dbReference type="AlphaFoldDB" id="A0A7J6D4Q9"/>